<dbReference type="InterPro" id="IPR052897">
    <property type="entry name" value="Sec-Metab_Biosynth_Hydrolase"/>
</dbReference>
<evidence type="ECO:0000259" key="1">
    <source>
        <dbReference type="Pfam" id="PF12697"/>
    </source>
</evidence>
<protein>
    <submittedName>
        <fullName evidence="2">Pimeloyl-ACP methyl ester carboxylesterase</fullName>
    </submittedName>
</protein>
<dbReference type="SUPFAM" id="SSF53474">
    <property type="entry name" value="alpha/beta-Hydrolases"/>
    <property type="match status" value="1"/>
</dbReference>
<dbReference type="InterPro" id="IPR000073">
    <property type="entry name" value="AB_hydrolase_1"/>
</dbReference>
<organism evidence="2 3">
    <name type="scientific">Conyzicola lurida</name>
    <dbReference type="NCBI Taxonomy" id="1172621"/>
    <lineage>
        <taxon>Bacteria</taxon>
        <taxon>Bacillati</taxon>
        <taxon>Actinomycetota</taxon>
        <taxon>Actinomycetes</taxon>
        <taxon>Micrococcales</taxon>
        <taxon>Microbacteriaceae</taxon>
        <taxon>Conyzicola</taxon>
    </lineage>
</organism>
<keyword evidence="3" id="KW-1185">Reference proteome</keyword>
<dbReference type="RefSeq" id="WP_184237072.1">
    <property type="nucleotide sequence ID" value="NZ_JACHMJ010000001.1"/>
</dbReference>
<dbReference type="GO" id="GO:0003824">
    <property type="term" value="F:catalytic activity"/>
    <property type="evidence" value="ECO:0007669"/>
    <property type="project" value="UniProtKB-ARBA"/>
</dbReference>
<comment type="caution">
    <text evidence="2">The sequence shown here is derived from an EMBL/GenBank/DDBJ whole genome shotgun (WGS) entry which is preliminary data.</text>
</comment>
<dbReference type="AlphaFoldDB" id="A0A841AKL2"/>
<evidence type="ECO:0000313" key="3">
    <source>
        <dbReference type="Proteomes" id="UP000536685"/>
    </source>
</evidence>
<feature type="domain" description="AB hydrolase-1" evidence="1">
    <location>
        <begin position="3"/>
        <end position="216"/>
    </location>
</feature>
<gene>
    <name evidence="2" type="ORF">HD599_002090</name>
</gene>
<dbReference type="EMBL" id="JACHMJ010000001">
    <property type="protein sequence ID" value="MBB5843767.1"/>
    <property type="molecule type" value="Genomic_DNA"/>
</dbReference>
<reference evidence="2 3" key="1">
    <citation type="submission" date="2020-08" db="EMBL/GenBank/DDBJ databases">
        <title>Sequencing the genomes of 1000 actinobacteria strains.</title>
        <authorList>
            <person name="Klenk H.-P."/>
        </authorList>
    </citation>
    <scope>NUCLEOTIDE SEQUENCE [LARGE SCALE GENOMIC DNA]</scope>
    <source>
        <strain evidence="2 3">DSM 105784</strain>
    </source>
</reference>
<sequence length="226" mass="24111">MHLVLVHGAGGTANTWSSVVPLLEQRGLAFTVADNYSQSLRADEAAVRALIDAVDGPVLLVGHSYGGAVITAAGTHERVVGLVYAAAFGPDRDESVQQIVSAYEPAEVSKYFTRGPAGEWIAAPDEESWRELAWDVPESVRLAGRAQGRVAANDIFTQSTAEPAWMSRPSWYLVASSDKHLRPEIQRAMAARMGAVTDEVDTSHAVAHAAPERVVATIEKALAALV</sequence>
<name>A0A841AKL2_9MICO</name>
<evidence type="ECO:0000313" key="2">
    <source>
        <dbReference type="EMBL" id="MBB5843767.1"/>
    </source>
</evidence>
<accession>A0A841AKL2</accession>
<dbReference type="PANTHER" id="PTHR37017">
    <property type="entry name" value="AB HYDROLASE-1 DOMAIN-CONTAINING PROTEIN-RELATED"/>
    <property type="match status" value="1"/>
</dbReference>
<dbReference type="Gene3D" id="3.40.50.1820">
    <property type="entry name" value="alpha/beta hydrolase"/>
    <property type="match status" value="1"/>
</dbReference>
<proteinExistence type="predicted"/>
<dbReference type="InterPro" id="IPR029058">
    <property type="entry name" value="AB_hydrolase_fold"/>
</dbReference>
<dbReference type="Proteomes" id="UP000536685">
    <property type="component" value="Unassembled WGS sequence"/>
</dbReference>
<dbReference type="Pfam" id="PF12697">
    <property type="entry name" value="Abhydrolase_6"/>
    <property type="match status" value="1"/>
</dbReference>
<dbReference type="PANTHER" id="PTHR37017:SF11">
    <property type="entry name" value="ESTERASE_LIPASE_THIOESTERASE DOMAIN-CONTAINING PROTEIN"/>
    <property type="match status" value="1"/>
</dbReference>